<reference evidence="3 4" key="1">
    <citation type="journal article" date="2019" name="Int. J. Syst. Evol. Microbiol.">
        <title>The Global Catalogue of Microorganisms (GCM) 10K type strain sequencing project: providing services to taxonomists for standard genome sequencing and annotation.</title>
        <authorList>
            <consortium name="The Broad Institute Genomics Platform"/>
            <consortium name="The Broad Institute Genome Sequencing Center for Infectious Disease"/>
            <person name="Wu L."/>
            <person name="Ma J."/>
        </authorList>
    </citation>
    <scope>NUCLEOTIDE SEQUENCE [LARGE SCALE GENOMIC DNA]</scope>
    <source>
        <strain evidence="3 4">JCM 16034</strain>
    </source>
</reference>
<gene>
    <name evidence="3" type="ORF">GCM10009849_13780</name>
</gene>
<comment type="caution">
    <text evidence="3">The sequence shown here is derived from an EMBL/GenBank/DDBJ whole genome shotgun (WGS) entry which is preliminary data.</text>
</comment>
<dbReference type="PANTHER" id="PTHR43364:SF1">
    <property type="entry name" value="OXIDOREDUCTASE YDHF"/>
    <property type="match status" value="1"/>
</dbReference>
<protein>
    <submittedName>
        <fullName evidence="3">Aldo/keto reductase</fullName>
    </submittedName>
</protein>
<dbReference type="PRINTS" id="PR00069">
    <property type="entry name" value="ALDKETRDTASE"/>
</dbReference>
<keyword evidence="4" id="KW-1185">Reference proteome</keyword>
<evidence type="ECO:0000313" key="3">
    <source>
        <dbReference type="EMBL" id="GAA2198993.1"/>
    </source>
</evidence>
<dbReference type="Proteomes" id="UP001500432">
    <property type="component" value="Unassembled WGS sequence"/>
</dbReference>
<name>A0ABN3BQV4_9MICC</name>
<dbReference type="RefSeq" id="WP_344298911.1">
    <property type="nucleotide sequence ID" value="NZ_BAAAQW010000003.1"/>
</dbReference>
<dbReference type="Gene3D" id="3.20.20.100">
    <property type="entry name" value="NADP-dependent oxidoreductase domain"/>
    <property type="match status" value="1"/>
</dbReference>
<dbReference type="InterPro" id="IPR050523">
    <property type="entry name" value="AKR_Detox_Biosynth"/>
</dbReference>
<evidence type="ECO:0000259" key="2">
    <source>
        <dbReference type="Pfam" id="PF00248"/>
    </source>
</evidence>
<dbReference type="PANTHER" id="PTHR43364">
    <property type="entry name" value="NADH-SPECIFIC METHYLGLYOXAL REDUCTASE-RELATED"/>
    <property type="match status" value="1"/>
</dbReference>
<feature type="region of interest" description="Disordered" evidence="1">
    <location>
        <begin position="229"/>
        <end position="249"/>
    </location>
</feature>
<dbReference type="Pfam" id="PF00248">
    <property type="entry name" value="Aldo_ket_red"/>
    <property type="match status" value="1"/>
</dbReference>
<feature type="domain" description="NADP-dependent oxidoreductase" evidence="2">
    <location>
        <begin position="11"/>
        <end position="304"/>
    </location>
</feature>
<evidence type="ECO:0000313" key="4">
    <source>
        <dbReference type="Proteomes" id="UP001500432"/>
    </source>
</evidence>
<dbReference type="InterPro" id="IPR023210">
    <property type="entry name" value="NADP_OxRdtase_dom"/>
</dbReference>
<organism evidence="3 4">
    <name type="scientific">Sinomonas flava</name>
    <dbReference type="NCBI Taxonomy" id="496857"/>
    <lineage>
        <taxon>Bacteria</taxon>
        <taxon>Bacillati</taxon>
        <taxon>Actinomycetota</taxon>
        <taxon>Actinomycetes</taxon>
        <taxon>Micrococcales</taxon>
        <taxon>Micrococcaceae</taxon>
        <taxon>Sinomonas</taxon>
    </lineage>
</organism>
<dbReference type="InterPro" id="IPR036812">
    <property type="entry name" value="NAD(P)_OxRdtase_dom_sf"/>
</dbReference>
<dbReference type="SUPFAM" id="SSF51430">
    <property type="entry name" value="NAD(P)-linked oxidoreductase"/>
    <property type="match status" value="1"/>
</dbReference>
<evidence type="ECO:0000256" key="1">
    <source>
        <dbReference type="SAM" id="MobiDB-lite"/>
    </source>
</evidence>
<sequence>MSAREPASRSRLVYGCMGLGGPWGSSHYGPAEVDHAAAVIEAARSIGIDRFDHADIYRGGTSESVFGEVIARSAGLRGQLWIQSKVGIRLGEDGLDAYYDLSAAAIRSRVEGILARLRTDYLDLLLLHRPDPLLDPAEVGAAVVRLLEEGTIRAIGVSNFSAAQMQALADHLPVPLAANQLELSLGRPDFIESGILVNHPGGAAVSFPHGTLEHCARTGAEVQAWSPLAGGRFTGRTTPPGGSPDDRTRADLATADLVRRMAEERDTTPEAVVLGWLMRHPARIAPVIGSATPERIRACAGAEDVAQSMSRPEWYALLTAARGRRVP</sequence>
<accession>A0ABN3BQV4</accession>
<proteinExistence type="predicted"/>
<dbReference type="EMBL" id="BAAAQW010000003">
    <property type="protein sequence ID" value="GAA2198993.1"/>
    <property type="molecule type" value="Genomic_DNA"/>
</dbReference>
<dbReference type="InterPro" id="IPR018170">
    <property type="entry name" value="Aldo/ket_reductase_CS"/>
</dbReference>
<dbReference type="PROSITE" id="PS00062">
    <property type="entry name" value="ALDOKETO_REDUCTASE_2"/>
    <property type="match status" value="1"/>
</dbReference>
<feature type="compositionally biased region" description="Low complexity" evidence="1">
    <location>
        <begin position="230"/>
        <end position="240"/>
    </location>
</feature>
<dbReference type="InterPro" id="IPR020471">
    <property type="entry name" value="AKR"/>
</dbReference>